<evidence type="ECO:0000313" key="7">
    <source>
        <dbReference type="EMBL" id="MBB5035510.1"/>
    </source>
</evidence>
<dbReference type="Gene3D" id="3.40.50.150">
    <property type="entry name" value="Vaccinia Virus protein VP39"/>
    <property type="match status" value="1"/>
</dbReference>
<accession>A0A7W8DMX7</accession>
<dbReference type="NCBIfam" id="NF037959">
    <property type="entry name" value="MFS_SpdSyn"/>
    <property type="match status" value="1"/>
</dbReference>
<name>A0A7W8DMX7_9BACT</name>
<evidence type="ECO:0000256" key="2">
    <source>
        <dbReference type="ARBA" id="ARBA00022679"/>
    </source>
</evidence>
<dbReference type="PROSITE" id="PS51006">
    <property type="entry name" value="PABS_2"/>
    <property type="match status" value="1"/>
</dbReference>
<dbReference type="PANTHER" id="PTHR43317">
    <property type="entry name" value="THERMOSPERMINE SYNTHASE ACAULIS5"/>
    <property type="match status" value="1"/>
</dbReference>
<dbReference type="InterPro" id="IPR036259">
    <property type="entry name" value="MFS_trans_sf"/>
</dbReference>
<dbReference type="CDD" id="cd06174">
    <property type="entry name" value="MFS"/>
    <property type="match status" value="1"/>
</dbReference>
<feature type="transmembrane region" description="Helical" evidence="5">
    <location>
        <begin position="56"/>
        <end position="78"/>
    </location>
</feature>
<keyword evidence="5" id="KW-0472">Membrane</keyword>
<keyword evidence="5" id="KW-0812">Transmembrane</keyword>
<keyword evidence="5" id="KW-1133">Transmembrane helix</keyword>
<organism evidence="7 8">
    <name type="scientific">Prosthecobacter vanneervenii</name>
    <dbReference type="NCBI Taxonomy" id="48466"/>
    <lineage>
        <taxon>Bacteria</taxon>
        <taxon>Pseudomonadati</taxon>
        <taxon>Verrucomicrobiota</taxon>
        <taxon>Verrucomicrobiia</taxon>
        <taxon>Verrucomicrobiales</taxon>
        <taxon>Verrucomicrobiaceae</taxon>
        <taxon>Prosthecobacter</taxon>
    </lineage>
</organism>
<keyword evidence="8" id="KW-1185">Reference proteome</keyword>
<reference evidence="7 8" key="1">
    <citation type="submission" date="2020-08" db="EMBL/GenBank/DDBJ databases">
        <title>Genomic Encyclopedia of Type Strains, Phase IV (KMG-IV): sequencing the most valuable type-strain genomes for metagenomic binning, comparative biology and taxonomic classification.</title>
        <authorList>
            <person name="Goeker M."/>
        </authorList>
    </citation>
    <scope>NUCLEOTIDE SEQUENCE [LARGE SCALE GENOMIC DNA]</scope>
    <source>
        <strain evidence="7 8">DSM 12252</strain>
    </source>
</reference>
<comment type="caution">
    <text evidence="7">The sequence shown here is derived from an EMBL/GenBank/DDBJ whole genome shotgun (WGS) entry which is preliminary data.</text>
</comment>
<dbReference type="RefSeq" id="WP_184344384.1">
    <property type="nucleotide sequence ID" value="NZ_JACHIG010000018.1"/>
</dbReference>
<evidence type="ECO:0000313" key="8">
    <source>
        <dbReference type="Proteomes" id="UP000590740"/>
    </source>
</evidence>
<dbReference type="PANTHER" id="PTHR43317:SF1">
    <property type="entry name" value="THERMOSPERMINE SYNTHASE ACAULIS5"/>
    <property type="match status" value="1"/>
</dbReference>
<dbReference type="GO" id="GO:0006596">
    <property type="term" value="P:polyamine biosynthetic process"/>
    <property type="evidence" value="ECO:0007669"/>
    <property type="project" value="UniProtKB-UniRule"/>
</dbReference>
<protein>
    <submittedName>
        <fullName evidence="7">Putative membrane-bound spermidine synthase</fullName>
    </submittedName>
</protein>
<evidence type="ECO:0000256" key="1">
    <source>
        <dbReference type="ARBA" id="ARBA00007867"/>
    </source>
</evidence>
<dbReference type="Pfam" id="PF01564">
    <property type="entry name" value="Spermine_synth"/>
    <property type="match status" value="1"/>
</dbReference>
<feature type="domain" description="PABS" evidence="6">
    <location>
        <begin position="231"/>
        <end position="476"/>
    </location>
</feature>
<dbReference type="AlphaFoldDB" id="A0A7W8DMX7"/>
<evidence type="ECO:0000256" key="4">
    <source>
        <dbReference type="PROSITE-ProRule" id="PRU00354"/>
    </source>
</evidence>
<feature type="transmembrane region" description="Helical" evidence="5">
    <location>
        <begin position="25"/>
        <end position="50"/>
    </location>
</feature>
<dbReference type="EMBL" id="JACHIG010000018">
    <property type="protein sequence ID" value="MBB5035510.1"/>
    <property type="molecule type" value="Genomic_DNA"/>
</dbReference>
<sequence length="521" mass="56015">MSRSTSPKTPETPAVENAYAHQIRLFLGAVCFFAGAAIMVVEISAFRLLAPYFGNTIYTSTALIGVILVAFSVGGYLGGRLADRKPALDLIGWLLAAAAVLTLFIPALHMVFSLGLSAYGVITGPLLISLVLFACPGVLLGAVSPASVRFYSLTQKDTHVGMAAGTISMLGSLGSFVGTFVSGFYLLANFGVRGIFVGAGAVLLLLAVASFILAKKAGGPQVQVLIAGLIAGVVGGTSERPPLIGLIHERESFYHHISVYDEGEAPHRRRTLALDSTQEGGMNPDTGELILPYQEYWKLALLREPAEVSSALFIGAGAFGMPENVSRDFPKAAVDVVEIDPQVIEVGRKYFKLDEYPRVNAHADDARRFLRQAGGQKWDLIFGDAYNGRHAIPSHLATREFFQLVADHLEPKGVYVMNIIAAVNGPKADLTAGMVATLRQVFPSVEAFGVGYRKDEPQNVILMCSRENVRALMTDRYVTPGSWQEKLIRTLVPAGTVPRSQVVFSDDHNPVDAIIARGLLE</sequence>
<keyword evidence="2 4" id="KW-0808">Transferase</keyword>
<feature type="transmembrane region" description="Helical" evidence="5">
    <location>
        <begin position="90"/>
        <end position="112"/>
    </location>
</feature>
<dbReference type="CDD" id="cd02440">
    <property type="entry name" value="AdoMet_MTases"/>
    <property type="match status" value="1"/>
</dbReference>
<feature type="transmembrane region" description="Helical" evidence="5">
    <location>
        <begin position="118"/>
        <end position="143"/>
    </location>
</feature>
<dbReference type="InterPro" id="IPR029063">
    <property type="entry name" value="SAM-dependent_MTases_sf"/>
</dbReference>
<dbReference type="Gene3D" id="1.20.1250.20">
    <property type="entry name" value="MFS general substrate transporter like domains"/>
    <property type="match status" value="1"/>
</dbReference>
<dbReference type="SUPFAM" id="SSF53335">
    <property type="entry name" value="S-adenosyl-L-methionine-dependent methyltransferases"/>
    <property type="match status" value="1"/>
</dbReference>
<feature type="transmembrane region" description="Helical" evidence="5">
    <location>
        <begin position="194"/>
        <end position="214"/>
    </location>
</feature>
<comment type="similarity">
    <text evidence="1">Belongs to the spermidine/spermine synthase family.</text>
</comment>
<keyword evidence="3 4" id="KW-0620">Polyamine biosynthesis</keyword>
<evidence type="ECO:0000256" key="3">
    <source>
        <dbReference type="ARBA" id="ARBA00023115"/>
    </source>
</evidence>
<evidence type="ECO:0000259" key="6">
    <source>
        <dbReference type="PROSITE" id="PS51006"/>
    </source>
</evidence>
<gene>
    <name evidence="7" type="ORF">HNQ65_005121</name>
</gene>
<feature type="transmembrane region" description="Helical" evidence="5">
    <location>
        <begin position="164"/>
        <end position="188"/>
    </location>
</feature>
<proteinExistence type="inferred from homology"/>
<dbReference type="Proteomes" id="UP000590740">
    <property type="component" value="Unassembled WGS sequence"/>
</dbReference>
<evidence type="ECO:0000256" key="5">
    <source>
        <dbReference type="SAM" id="Phobius"/>
    </source>
</evidence>
<dbReference type="GO" id="GO:0010487">
    <property type="term" value="F:thermospermine synthase activity"/>
    <property type="evidence" value="ECO:0007669"/>
    <property type="project" value="TreeGrafter"/>
</dbReference>
<feature type="active site" description="Proton acceptor" evidence="4">
    <location>
        <position position="384"/>
    </location>
</feature>
<dbReference type="InterPro" id="IPR030374">
    <property type="entry name" value="PABS"/>
</dbReference>
<dbReference type="SUPFAM" id="SSF103473">
    <property type="entry name" value="MFS general substrate transporter"/>
    <property type="match status" value="1"/>
</dbReference>